<feature type="region of interest" description="Disordered" evidence="6">
    <location>
        <begin position="131"/>
        <end position="177"/>
    </location>
</feature>
<dbReference type="GO" id="GO:0016787">
    <property type="term" value="F:hydrolase activity"/>
    <property type="evidence" value="ECO:0007669"/>
    <property type="project" value="UniProtKB-KW"/>
</dbReference>
<dbReference type="EMBL" id="BROQ01000092">
    <property type="protein sequence ID" value="GKZ24708.1"/>
    <property type="molecule type" value="Genomic_DNA"/>
</dbReference>
<sequence length="177" mass="18748">MLSSLKPTILLALALTAIASPVTNPTADEPNTLVARAAIKDVDCDGTKFTTTDIRNAINQAYTGAGNYPKAYMNGEGFFSSTTQLYEYPLVSGTYTGGDPGKYRVIMNEKYNYVGSLYHIRGQSNGFKKCSNIQASPSTTTTTTTTTRDTTTATTKASSGKSGHKSGSKSGKKAGTR</sequence>
<evidence type="ECO:0000256" key="6">
    <source>
        <dbReference type="SAM" id="MobiDB-lite"/>
    </source>
</evidence>
<reference evidence="8" key="1">
    <citation type="submission" date="2022-07" db="EMBL/GenBank/DDBJ databases">
        <title>Taxonomy of Aspergillus series Nigri: significant species reduction supported by multi-species coalescent approaches.</title>
        <authorList>
            <person name="Bian C."/>
            <person name="Kusuya Y."/>
            <person name="Sklenar F."/>
            <person name="D'hooge E."/>
            <person name="Yaguchi T."/>
            <person name="Takahashi H."/>
            <person name="Hubka V."/>
        </authorList>
    </citation>
    <scope>NUCLEOTIDE SEQUENCE</scope>
    <source>
        <strain evidence="8">CBS 733.88</strain>
    </source>
</reference>
<dbReference type="AlphaFoldDB" id="A0A9W6DQ12"/>
<keyword evidence="3" id="KW-0378">Hydrolase</keyword>
<keyword evidence="4" id="KW-1015">Disulfide bond</keyword>
<evidence type="ECO:0000256" key="5">
    <source>
        <dbReference type="ARBA" id="ARBA00023239"/>
    </source>
</evidence>
<evidence type="ECO:0000256" key="3">
    <source>
        <dbReference type="ARBA" id="ARBA00022801"/>
    </source>
</evidence>
<feature type="compositionally biased region" description="Low complexity" evidence="6">
    <location>
        <begin position="139"/>
        <end position="161"/>
    </location>
</feature>
<feature type="signal peptide" evidence="7">
    <location>
        <begin position="1"/>
        <end position="19"/>
    </location>
</feature>
<evidence type="ECO:0000256" key="4">
    <source>
        <dbReference type="ARBA" id="ARBA00023157"/>
    </source>
</evidence>
<keyword evidence="1" id="KW-0540">Nuclease</keyword>
<keyword evidence="7" id="KW-0732">Signal</keyword>
<evidence type="ECO:0000256" key="7">
    <source>
        <dbReference type="SAM" id="SignalP"/>
    </source>
</evidence>
<dbReference type="PANTHER" id="PTHR42104:SF2">
    <property type="entry name" value="GUANYL-SPECIFIC RIBONUCLEASE, PUTATIVE (AFU_ORTHOLOGUE AFUA_4G01200)-RELATED"/>
    <property type="match status" value="1"/>
</dbReference>
<feature type="chain" id="PRO_5040902809" evidence="7">
    <location>
        <begin position="20"/>
        <end position="177"/>
    </location>
</feature>
<dbReference type="GO" id="GO:0003723">
    <property type="term" value="F:RNA binding"/>
    <property type="evidence" value="ECO:0007669"/>
    <property type="project" value="InterPro"/>
</dbReference>
<dbReference type="SUPFAM" id="SSF53933">
    <property type="entry name" value="Microbial ribonucleases"/>
    <property type="match status" value="1"/>
</dbReference>
<evidence type="ECO:0000256" key="1">
    <source>
        <dbReference type="ARBA" id="ARBA00022722"/>
    </source>
</evidence>
<proteinExistence type="predicted"/>
<dbReference type="Gene3D" id="3.10.450.30">
    <property type="entry name" value="Microbial ribonucleases"/>
    <property type="match status" value="1"/>
</dbReference>
<dbReference type="PANTHER" id="PTHR42104">
    <property type="entry name" value="EXTRACELLULAR GUANYL-SPECIFIC RIBONUCLEASE RNTA (AFU_ORTHOLOGUE AFUA_4G03230)"/>
    <property type="match status" value="1"/>
</dbReference>
<evidence type="ECO:0000313" key="8">
    <source>
        <dbReference type="EMBL" id="GKZ24708.1"/>
    </source>
</evidence>
<evidence type="ECO:0000256" key="2">
    <source>
        <dbReference type="ARBA" id="ARBA00022759"/>
    </source>
</evidence>
<dbReference type="InterPro" id="IPR016191">
    <property type="entry name" value="Ribonuclease/ribotoxin"/>
</dbReference>
<dbReference type="Proteomes" id="UP001143548">
    <property type="component" value="Unassembled WGS sequence"/>
</dbReference>
<keyword evidence="5" id="KW-0456">Lyase</keyword>
<comment type="caution">
    <text evidence="8">The sequence shown here is derived from an EMBL/GenBank/DDBJ whole genome shotgun (WGS) entry which is preliminary data.</text>
</comment>
<dbReference type="InterPro" id="IPR000026">
    <property type="entry name" value="N1-like"/>
</dbReference>
<accession>A0A9W6DQ12</accession>
<dbReference type="GO" id="GO:0046589">
    <property type="term" value="F:ribonuclease T1 activity"/>
    <property type="evidence" value="ECO:0007669"/>
    <property type="project" value="UniProtKB-EC"/>
</dbReference>
<dbReference type="Pfam" id="PF00545">
    <property type="entry name" value="Ribonuclease"/>
    <property type="match status" value="1"/>
</dbReference>
<feature type="compositionally biased region" description="Basic residues" evidence="6">
    <location>
        <begin position="162"/>
        <end position="177"/>
    </location>
</feature>
<organism evidence="8 9">
    <name type="scientific">Aspergillus brasiliensis</name>
    <dbReference type="NCBI Taxonomy" id="319629"/>
    <lineage>
        <taxon>Eukaryota</taxon>
        <taxon>Fungi</taxon>
        <taxon>Dikarya</taxon>
        <taxon>Ascomycota</taxon>
        <taxon>Pezizomycotina</taxon>
        <taxon>Eurotiomycetes</taxon>
        <taxon>Eurotiomycetidae</taxon>
        <taxon>Eurotiales</taxon>
        <taxon>Aspergillaceae</taxon>
        <taxon>Aspergillus</taxon>
        <taxon>Aspergillus subgen. Circumdati</taxon>
    </lineage>
</organism>
<name>A0A9W6DQ12_9EURO</name>
<protein>
    <submittedName>
        <fullName evidence="8">Uncharacterized protein</fullName>
    </submittedName>
</protein>
<gene>
    <name evidence="8" type="ORF">AbraCBS73388_011702</name>
</gene>
<keyword evidence="2" id="KW-0255">Endonuclease</keyword>
<evidence type="ECO:0000313" key="9">
    <source>
        <dbReference type="Proteomes" id="UP001143548"/>
    </source>
</evidence>